<evidence type="ECO:0008006" key="3">
    <source>
        <dbReference type="Google" id="ProtNLM"/>
    </source>
</evidence>
<proteinExistence type="predicted"/>
<sequence length="205" mass="22854">MEANPAAPLVAASKLWNIIVRVVLFMLKKGIAKSKIKFDLNLLVKRGKIAAGKAIACSIMLHHHYAAFTCRSSDSHLTFISPSDYEFSCSNSPDLPFRAITNNNNKRKHHKPYRYDDVSAFSAFRKVLVDNPEVANSPLATLPGFGKSPIGRQLRITDSPSPDDDGDAQVDKAAEEFINKFYTDLSLQKRMAACSDSPYSNFWDR</sequence>
<protein>
    <recommendedName>
        <fullName evidence="3">Avr9/Cf-9 rapidly elicited protein</fullName>
    </recommendedName>
</protein>
<dbReference type="EMBL" id="JAWXYG010000001">
    <property type="protein sequence ID" value="KAK4283859.1"/>
    <property type="molecule type" value="Genomic_DNA"/>
</dbReference>
<dbReference type="Pfam" id="PF05553">
    <property type="entry name" value="DUF761"/>
    <property type="match status" value="1"/>
</dbReference>
<organism evidence="1 2">
    <name type="scientific">Acacia crassicarpa</name>
    <name type="common">northern wattle</name>
    <dbReference type="NCBI Taxonomy" id="499986"/>
    <lineage>
        <taxon>Eukaryota</taxon>
        <taxon>Viridiplantae</taxon>
        <taxon>Streptophyta</taxon>
        <taxon>Embryophyta</taxon>
        <taxon>Tracheophyta</taxon>
        <taxon>Spermatophyta</taxon>
        <taxon>Magnoliopsida</taxon>
        <taxon>eudicotyledons</taxon>
        <taxon>Gunneridae</taxon>
        <taxon>Pentapetalae</taxon>
        <taxon>rosids</taxon>
        <taxon>fabids</taxon>
        <taxon>Fabales</taxon>
        <taxon>Fabaceae</taxon>
        <taxon>Caesalpinioideae</taxon>
        <taxon>mimosoid clade</taxon>
        <taxon>Acacieae</taxon>
        <taxon>Acacia</taxon>
    </lineage>
</organism>
<dbReference type="Proteomes" id="UP001293593">
    <property type="component" value="Unassembled WGS sequence"/>
</dbReference>
<comment type="caution">
    <text evidence="1">The sequence shown here is derived from an EMBL/GenBank/DDBJ whole genome shotgun (WGS) entry which is preliminary data.</text>
</comment>
<dbReference type="AlphaFoldDB" id="A0AAE1N776"/>
<dbReference type="InterPro" id="IPR008480">
    <property type="entry name" value="DUF761_pln"/>
</dbReference>
<dbReference type="PANTHER" id="PTHR33265:SF26">
    <property type="entry name" value="OS06G0554600 PROTEIN"/>
    <property type="match status" value="1"/>
</dbReference>
<accession>A0AAE1N776</accession>
<name>A0AAE1N776_9FABA</name>
<dbReference type="PANTHER" id="PTHR33265">
    <property type="entry name" value="AVR9/CF-9 RAPIDLY ELICITED PROTEIN-RELATED"/>
    <property type="match status" value="1"/>
</dbReference>
<reference evidence="1" key="1">
    <citation type="submission" date="2023-10" db="EMBL/GenBank/DDBJ databases">
        <title>Chromosome-level genome of the transformable northern wattle, Acacia crassicarpa.</title>
        <authorList>
            <person name="Massaro I."/>
            <person name="Sinha N.R."/>
            <person name="Poethig S."/>
            <person name="Leichty A.R."/>
        </authorList>
    </citation>
    <scope>NUCLEOTIDE SEQUENCE</scope>
    <source>
        <strain evidence="1">Acra3RX</strain>
        <tissue evidence="1">Leaf</tissue>
    </source>
</reference>
<keyword evidence="2" id="KW-1185">Reference proteome</keyword>
<evidence type="ECO:0000313" key="1">
    <source>
        <dbReference type="EMBL" id="KAK4283859.1"/>
    </source>
</evidence>
<evidence type="ECO:0000313" key="2">
    <source>
        <dbReference type="Proteomes" id="UP001293593"/>
    </source>
</evidence>
<gene>
    <name evidence="1" type="ORF">QN277_000763</name>
</gene>